<keyword evidence="2" id="KW-1185">Reference proteome</keyword>
<dbReference type="RefSeq" id="WP_014790928.1">
    <property type="nucleotide sequence ID" value="NC_018016.1"/>
</dbReference>
<dbReference type="AlphaFoldDB" id="I4A079"/>
<sequence>MKVEVNKTERKITVNIEKGDVFSIQKFINTMNHTTAEEKEEIKAAMFGDEIKNKANADASNISETTKWKKKLEYLTAADIESKAEASDLTKAKEDLQEAIALKADETALQSTNSSVASIQSRVDIINQLLQVNDDTLDELKEIVNYIKQNRSHLESLSVSNIAGLDTALEGKLRTTDFQDFKQENTEELEKKANTNADNIRISEWKAALGIIDTATGNNF</sequence>
<dbReference type="GeneID" id="97257850"/>
<dbReference type="PATRIC" id="fig|867902.3.peg.1157"/>
<evidence type="ECO:0000313" key="1">
    <source>
        <dbReference type="EMBL" id="AFL97363.1"/>
    </source>
</evidence>
<name>I4A079_ORNRL</name>
<organism evidence="1 2">
    <name type="scientific">Ornithobacterium rhinotracheale (strain ATCC 51463 / DSM 15997 / CCUG 23171 / CIP 104009 / LMG 9086)</name>
    <dbReference type="NCBI Taxonomy" id="867902"/>
    <lineage>
        <taxon>Bacteria</taxon>
        <taxon>Pseudomonadati</taxon>
        <taxon>Bacteroidota</taxon>
        <taxon>Flavobacteriia</taxon>
        <taxon>Flavobacteriales</taxon>
        <taxon>Weeksellaceae</taxon>
        <taxon>Ornithobacterium</taxon>
    </lineage>
</organism>
<accession>I4A079</accession>
<dbReference type="HOGENOM" id="CLU_1254900_0_0_10"/>
<dbReference type="Proteomes" id="UP000006051">
    <property type="component" value="Chromosome"/>
</dbReference>
<protein>
    <submittedName>
        <fullName evidence="1">Uncharacterized protein</fullName>
    </submittedName>
</protein>
<dbReference type="KEGG" id="orh:Ornrh_1178"/>
<evidence type="ECO:0000313" key="2">
    <source>
        <dbReference type="Proteomes" id="UP000006051"/>
    </source>
</evidence>
<dbReference type="EMBL" id="CP003283">
    <property type="protein sequence ID" value="AFL97363.1"/>
    <property type="molecule type" value="Genomic_DNA"/>
</dbReference>
<proteinExistence type="predicted"/>
<gene>
    <name evidence="1" type="ordered locus">Ornrh_1178</name>
</gene>
<dbReference type="STRING" id="867902.Ornrh_1178"/>
<reference evidence="1 2" key="1">
    <citation type="submission" date="2012-06" db="EMBL/GenBank/DDBJ databases">
        <title>The complete genome of Ornithobacterium rhinotracheale DSM 15997.</title>
        <authorList>
            <consortium name="US DOE Joint Genome Institute (JGI-PGF)"/>
            <person name="Lucas S."/>
            <person name="Copeland A."/>
            <person name="Lapidus A."/>
            <person name="Goodwin L."/>
            <person name="Pitluck S."/>
            <person name="Peters L."/>
            <person name="Mikhailova N."/>
            <person name="Teshima H."/>
            <person name="Kyrpides N."/>
            <person name="Mavromatis K."/>
            <person name="Pagani I."/>
            <person name="Ivanova N."/>
            <person name="Ovchinnikova G."/>
            <person name="Zeytun A."/>
            <person name="Detter J.C."/>
            <person name="Han C."/>
            <person name="Land M."/>
            <person name="Hauser L."/>
            <person name="Markowitz V."/>
            <person name="Cheng J.-F."/>
            <person name="Hugenholtz P."/>
            <person name="Woyke T."/>
            <person name="Wu D."/>
            <person name="Lang E."/>
            <person name="Kopitz M."/>
            <person name="Brambilla E."/>
            <person name="Klenk H.-P."/>
            <person name="Eisen J.A."/>
        </authorList>
    </citation>
    <scope>NUCLEOTIDE SEQUENCE [LARGE SCALE GENOMIC DNA]</scope>
    <source>
        <strain evidence="2">ATCC 51463 / DSM 15997 / CCUG 23171 / LMG 9086</strain>
    </source>
</reference>